<evidence type="ECO:0000313" key="1">
    <source>
        <dbReference type="EMBL" id="SFF31320.1"/>
    </source>
</evidence>
<gene>
    <name evidence="1" type="ORF">SAMN04489711_12619</name>
</gene>
<reference evidence="2" key="1">
    <citation type="submission" date="2016-10" db="EMBL/GenBank/DDBJ databases">
        <authorList>
            <person name="Varghese N."/>
            <person name="Submissions S."/>
        </authorList>
    </citation>
    <scope>NUCLEOTIDE SEQUENCE [LARGE SCALE GENOMIC DNA]</scope>
    <source>
        <strain evidence="2">DSM 27981</strain>
    </source>
</reference>
<organism evidence="1 2">
    <name type="scientific">Paracidovorax wautersii</name>
    <dbReference type="NCBI Taxonomy" id="1177982"/>
    <lineage>
        <taxon>Bacteria</taxon>
        <taxon>Pseudomonadati</taxon>
        <taxon>Pseudomonadota</taxon>
        <taxon>Betaproteobacteria</taxon>
        <taxon>Burkholderiales</taxon>
        <taxon>Comamonadaceae</taxon>
        <taxon>Paracidovorax</taxon>
    </lineage>
</organism>
<dbReference type="AlphaFoldDB" id="A0A1I2HPT9"/>
<evidence type="ECO:0000313" key="2">
    <source>
        <dbReference type="Proteomes" id="UP000199119"/>
    </source>
</evidence>
<accession>A0A1I2HPT9</accession>
<dbReference type="RefSeq" id="WP_092942407.1">
    <property type="nucleotide sequence ID" value="NZ_FONX01000026.1"/>
</dbReference>
<proteinExistence type="predicted"/>
<dbReference type="EMBL" id="FONX01000026">
    <property type="protein sequence ID" value="SFF31320.1"/>
    <property type="molecule type" value="Genomic_DNA"/>
</dbReference>
<protein>
    <submittedName>
        <fullName evidence="1">Uncharacterized protein</fullName>
    </submittedName>
</protein>
<sequence length="157" mass="17871">MHKSEVMALLREKRWTVSALADRWGYSRRHVTACIANEERGALWNDAFKGLPEGPGFYRVGLAKVAPKGRFDLVIGSLVASESDMFTFDYGTKGVVLDQIGFERWLVFWDGSGEMEIDAACLQEWVMDLGMEHQLAPRLRELELPARLELARRLNLN</sequence>
<name>A0A1I2HPT9_9BURK</name>
<keyword evidence="2" id="KW-1185">Reference proteome</keyword>
<dbReference type="Proteomes" id="UP000199119">
    <property type="component" value="Unassembled WGS sequence"/>
</dbReference>